<protein>
    <submittedName>
        <fullName evidence="2">Uncharacterized protein</fullName>
    </submittedName>
</protein>
<reference evidence="2 3" key="1">
    <citation type="submission" date="2019-10" db="EMBL/GenBank/DDBJ databases">
        <authorList>
            <person name="Palmer J.M."/>
        </authorList>
    </citation>
    <scope>NUCLEOTIDE SEQUENCE [LARGE SCALE GENOMIC DNA]</scope>
    <source>
        <strain evidence="2 3">TWF696</strain>
    </source>
</reference>
<sequence length="209" mass="22273">MKAALILAVFAAFAAAIPTGGSTGKHKRCNSGNQKCDSDETCVGEYQFKDDPRGICLPSPQKCGGGRTTPDKTCPQDDGKTYRCIPRANVRRECPMDGAYCGYCVQSITVKALGGRRSEGETNRCGGKSGKKCFENPDSPEICAGTDNELRDGMGVCLTWGFTRQCKNGCSPGDHCVKNSCPKFLSGSDCGSSVCLPKQYVQEIGLRGN</sequence>
<keyword evidence="3" id="KW-1185">Reference proteome</keyword>
<name>A0AAV9V040_9PEZI</name>
<evidence type="ECO:0000313" key="2">
    <source>
        <dbReference type="EMBL" id="KAK6352935.1"/>
    </source>
</evidence>
<evidence type="ECO:0000256" key="1">
    <source>
        <dbReference type="SAM" id="SignalP"/>
    </source>
</evidence>
<dbReference type="Proteomes" id="UP001375240">
    <property type="component" value="Unassembled WGS sequence"/>
</dbReference>
<dbReference type="AlphaFoldDB" id="A0AAV9V040"/>
<proteinExistence type="predicted"/>
<accession>A0AAV9V040</accession>
<feature type="chain" id="PRO_5043418156" evidence="1">
    <location>
        <begin position="17"/>
        <end position="209"/>
    </location>
</feature>
<dbReference type="EMBL" id="JAVHNQ010000003">
    <property type="protein sequence ID" value="KAK6352935.1"/>
    <property type="molecule type" value="Genomic_DNA"/>
</dbReference>
<organism evidence="2 3">
    <name type="scientific">Orbilia brochopaga</name>
    <dbReference type="NCBI Taxonomy" id="3140254"/>
    <lineage>
        <taxon>Eukaryota</taxon>
        <taxon>Fungi</taxon>
        <taxon>Dikarya</taxon>
        <taxon>Ascomycota</taxon>
        <taxon>Pezizomycotina</taxon>
        <taxon>Orbiliomycetes</taxon>
        <taxon>Orbiliales</taxon>
        <taxon>Orbiliaceae</taxon>
        <taxon>Orbilia</taxon>
    </lineage>
</organism>
<evidence type="ECO:0000313" key="3">
    <source>
        <dbReference type="Proteomes" id="UP001375240"/>
    </source>
</evidence>
<keyword evidence="1" id="KW-0732">Signal</keyword>
<gene>
    <name evidence="2" type="ORF">TWF696_004930</name>
</gene>
<comment type="caution">
    <text evidence="2">The sequence shown here is derived from an EMBL/GenBank/DDBJ whole genome shotgun (WGS) entry which is preliminary data.</text>
</comment>
<feature type="signal peptide" evidence="1">
    <location>
        <begin position="1"/>
        <end position="16"/>
    </location>
</feature>